<evidence type="ECO:0000313" key="1">
    <source>
        <dbReference type="EMBL" id="MER3119778.1"/>
    </source>
</evidence>
<dbReference type="Proteomes" id="UP000433089">
    <property type="component" value="Unassembled WGS sequence"/>
</dbReference>
<dbReference type="EMBL" id="CABWLH010000010">
    <property type="protein sequence ID" value="VXC34202.1"/>
    <property type="molecule type" value="Genomic_DNA"/>
</dbReference>
<reference evidence="1 4" key="2">
    <citation type="submission" date="2024-06" db="EMBL/GenBank/DDBJ databases">
        <title>Construction of an artificial bacterial consortium using nitrogen cycle bacteria from Cuatro Cienegas Basin and a mangrove forest.</title>
        <authorList>
            <person name="Aguilera-Najera D."/>
            <person name="Marquez-Cianci L."/>
            <person name="Martinez-Perez E."/>
            <person name="Rosas-Barrera M."/>
            <person name="Rodriguez-Cruz U.E."/>
            <person name="Tapia-Lopez R."/>
            <person name="Eguiarte L.E."/>
            <person name="Souza-Saldivar V."/>
        </authorList>
    </citation>
    <scope>NUCLEOTIDE SEQUENCE [LARGE SCALE GENOMIC DNA]</scope>
    <source>
        <strain evidence="1 4">S14-15</strain>
    </source>
</reference>
<name>A0A1K2AAL8_BACAB</name>
<evidence type="ECO:0000313" key="4">
    <source>
        <dbReference type="Proteomes" id="UP001467674"/>
    </source>
</evidence>
<dbReference type="InterPro" id="IPR046318">
    <property type="entry name" value="DUF5344"/>
</dbReference>
<dbReference type="AlphaFoldDB" id="A0A1K2AAL8"/>
<keyword evidence="4" id="KW-1185">Reference proteome</keyword>
<organism evidence="2 3">
    <name type="scientific">Bacillus altitudinis</name>
    <dbReference type="NCBI Taxonomy" id="293387"/>
    <lineage>
        <taxon>Bacteria</taxon>
        <taxon>Bacillati</taxon>
        <taxon>Bacillota</taxon>
        <taxon>Bacilli</taxon>
        <taxon>Bacillales</taxon>
        <taxon>Bacillaceae</taxon>
        <taxon>Bacillus</taxon>
    </lineage>
</organism>
<accession>A0A653XWQ0</accession>
<protein>
    <submittedName>
        <fullName evidence="1">YwqI/YxiC family protein</fullName>
    </submittedName>
</protein>
<dbReference type="Pfam" id="PF17279">
    <property type="entry name" value="DUF5344"/>
    <property type="match status" value="1"/>
</dbReference>
<sequence>MGQIKLNYQTVMDKLDEVSQAVEALTMKKAADKAGENSLEFVTKWTAREAEVGEMVSSFKEALIKNVQDTRSNVKTLKEQDEAIAAKS</sequence>
<evidence type="ECO:0000313" key="3">
    <source>
        <dbReference type="Proteomes" id="UP000433089"/>
    </source>
</evidence>
<accession>A0A5K1NCG3</accession>
<reference evidence="2 3" key="1">
    <citation type="submission" date="2019-10" db="EMBL/GenBank/DDBJ databases">
        <authorList>
            <person name="Karimi E."/>
        </authorList>
    </citation>
    <scope>NUCLEOTIDE SEQUENCE [LARGE SCALE GENOMIC DNA]</scope>
    <source>
        <strain evidence="2">Bacillus sp. 348</strain>
    </source>
</reference>
<gene>
    <name evidence="1" type="ORF">ABQG71_01080</name>
    <name evidence="2" type="ORF">BACI348_50928</name>
</gene>
<dbReference type="GeneID" id="66361403"/>
<proteinExistence type="predicted"/>
<dbReference type="Proteomes" id="UP001467674">
    <property type="component" value="Unassembled WGS sequence"/>
</dbReference>
<dbReference type="RefSeq" id="WP_008345634.1">
    <property type="nucleotide sequence ID" value="NZ_AP014928.1"/>
</dbReference>
<evidence type="ECO:0000313" key="2">
    <source>
        <dbReference type="EMBL" id="VXC34202.1"/>
    </source>
</evidence>
<dbReference type="EMBL" id="JBEOME010000001">
    <property type="protein sequence ID" value="MER3119778.1"/>
    <property type="molecule type" value="Genomic_DNA"/>
</dbReference>
<accession>A0A1K2AAL8</accession>